<dbReference type="PANTHER" id="PTHR11699">
    <property type="entry name" value="ALDEHYDE DEHYDROGENASE-RELATED"/>
    <property type="match status" value="1"/>
</dbReference>
<keyword evidence="4" id="KW-0630">Potassium</keyword>
<dbReference type="Gene3D" id="3.40.309.10">
    <property type="entry name" value="Aldehyde Dehydrogenase, Chain A, domain 2"/>
    <property type="match status" value="1"/>
</dbReference>
<dbReference type="Proteomes" id="UP000012429">
    <property type="component" value="Unassembled WGS sequence"/>
</dbReference>
<feature type="domain" description="Aldehyde dehydrogenase" evidence="9">
    <location>
        <begin position="53"/>
        <end position="508"/>
    </location>
</feature>
<evidence type="ECO:0000256" key="1">
    <source>
        <dbReference type="ARBA" id="ARBA00009986"/>
    </source>
</evidence>
<dbReference type="PROSITE" id="PS00070">
    <property type="entry name" value="ALDEHYDE_DEHYDR_CYS"/>
    <property type="match status" value="1"/>
</dbReference>
<dbReference type="EMBL" id="AQHN01000084">
    <property type="protein sequence ID" value="ENN84929.1"/>
    <property type="molecule type" value="Genomic_DNA"/>
</dbReference>
<dbReference type="PROSITE" id="PS00687">
    <property type="entry name" value="ALDEHYDE_DEHYDR_GLU"/>
    <property type="match status" value="1"/>
</dbReference>
<keyword evidence="3" id="KW-0521">NADP</keyword>
<sequence>MGRILVLDRHRHELRAQEGIARALHRRRHARVSVRLKMQRFQQYIDGVFDDGSARFDSLDPATGHVWASMPEAREGDVDRAVKAAEQALWSGEWPAMTASARGKLLLKLADLVQANAARLAELETLDTGKIIRETSAQIAYVADYYRYYAGLADKIEGSTLPIDKADMEVWTRREPVGVVAAIVPWNSQLFLSAVKIGPALAAGCTLVVKASEDGPAPMLEFARLVHEAGFPKGVVNIITGFGPSCGSALTRHPGVAHIAFTGGPATAAHVVRNSAENLASTSLELGGKSPFIVFADADLESAANAQVAGIFAATGQSCVAGSRLLVEASIKDKFIALLKAKAEAIRIGAPLDMATEVGPLCTARQRAHIESVVAASLDAGARIVTGGKARAGDGFYYPPTIIDCDGVKAPSFEAELFGPVLSVVSFASEDEAVAMANDTPYGLASGVFTRNLARAHRMIRRIRAGIVWVNTYRAVSPIAPFGGFGASGHGREGGLVAALDFTRTKTVWLRTSDDPFPDPFVMR</sequence>
<evidence type="ECO:0000256" key="4">
    <source>
        <dbReference type="ARBA" id="ARBA00022958"/>
    </source>
</evidence>
<evidence type="ECO:0000256" key="6">
    <source>
        <dbReference type="ARBA" id="ARBA00023097"/>
    </source>
</evidence>
<dbReference type="InterPro" id="IPR016161">
    <property type="entry name" value="Ald_DH/histidinol_DH"/>
</dbReference>
<dbReference type="Gene3D" id="3.40.605.10">
    <property type="entry name" value="Aldehyde Dehydrogenase, Chain A, domain 1"/>
    <property type="match status" value="1"/>
</dbReference>
<dbReference type="InterPro" id="IPR016160">
    <property type="entry name" value="Ald_DH_CS_CYS"/>
</dbReference>
<evidence type="ECO:0000256" key="5">
    <source>
        <dbReference type="ARBA" id="ARBA00023002"/>
    </source>
</evidence>
<protein>
    <submittedName>
        <fullName evidence="10">Aldehyde dehydrogenase</fullName>
    </submittedName>
</protein>
<dbReference type="GO" id="GO:0046872">
    <property type="term" value="F:metal ion binding"/>
    <property type="evidence" value="ECO:0007669"/>
    <property type="project" value="UniProtKB-KW"/>
</dbReference>
<dbReference type="InterPro" id="IPR029510">
    <property type="entry name" value="Ald_DH_CS_GLU"/>
</dbReference>
<dbReference type="CDD" id="cd07114">
    <property type="entry name" value="ALDH_DhaS"/>
    <property type="match status" value="1"/>
</dbReference>
<evidence type="ECO:0000313" key="11">
    <source>
        <dbReference type="Proteomes" id="UP000012429"/>
    </source>
</evidence>
<evidence type="ECO:0000256" key="8">
    <source>
        <dbReference type="RuleBase" id="RU003345"/>
    </source>
</evidence>
<dbReference type="InterPro" id="IPR016163">
    <property type="entry name" value="Ald_DH_C"/>
</dbReference>
<dbReference type="InterPro" id="IPR016162">
    <property type="entry name" value="Ald_DH_N"/>
</dbReference>
<organism evidence="10 11">
    <name type="scientific">Rhizobium freirei PRF 81</name>
    <dbReference type="NCBI Taxonomy" id="363754"/>
    <lineage>
        <taxon>Bacteria</taxon>
        <taxon>Pseudomonadati</taxon>
        <taxon>Pseudomonadota</taxon>
        <taxon>Alphaproteobacteria</taxon>
        <taxon>Hyphomicrobiales</taxon>
        <taxon>Rhizobiaceae</taxon>
        <taxon>Rhizobium/Agrobacterium group</taxon>
        <taxon>Rhizobium</taxon>
    </lineage>
</organism>
<comment type="caution">
    <text evidence="10">The sequence shown here is derived from an EMBL/GenBank/DDBJ whole genome shotgun (WGS) entry which is preliminary data.</text>
</comment>
<evidence type="ECO:0000256" key="7">
    <source>
        <dbReference type="PROSITE-ProRule" id="PRU10007"/>
    </source>
</evidence>
<comment type="similarity">
    <text evidence="1 8">Belongs to the aldehyde dehydrogenase family.</text>
</comment>
<dbReference type="SUPFAM" id="SSF53720">
    <property type="entry name" value="ALDH-like"/>
    <property type="match status" value="1"/>
</dbReference>
<dbReference type="STRING" id="363754.RHSP_59273"/>
<keyword evidence="6" id="KW-0558">Oxidation</keyword>
<dbReference type="AlphaFoldDB" id="N6TWX8"/>
<feature type="active site" evidence="7">
    <location>
        <position position="285"/>
    </location>
</feature>
<evidence type="ECO:0000259" key="9">
    <source>
        <dbReference type="Pfam" id="PF00171"/>
    </source>
</evidence>
<accession>N6TWX8</accession>
<keyword evidence="11" id="KW-1185">Reference proteome</keyword>
<evidence type="ECO:0000313" key="10">
    <source>
        <dbReference type="EMBL" id="ENN84929.1"/>
    </source>
</evidence>
<dbReference type="Pfam" id="PF00171">
    <property type="entry name" value="Aldedh"/>
    <property type="match status" value="1"/>
</dbReference>
<keyword evidence="2" id="KW-0479">Metal-binding</keyword>
<gene>
    <name evidence="10" type="ORF">RHSP_59273</name>
</gene>
<name>N6TWX8_9HYPH</name>
<dbReference type="InterPro" id="IPR015590">
    <property type="entry name" value="Aldehyde_DH_dom"/>
</dbReference>
<dbReference type="GO" id="GO:0016620">
    <property type="term" value="F:oxidoreductase activity, acting on the aldehyde or oxo group of donors, NAD or NADP as acceptor"/>
    <property type="evidence" value="ECO:0007669"/>
    <property type="project" value="InterPro"/>
</dbReference>
<evidence type="ECO:0000256" key="2">
    <source>
        <dbReference type="ARBA" id="ARBA00022723"/>
    </source>
</evidence>
<keyword evidence="5 8" id="KW-0560">Oxidoreductase</keyword>
<evidence type="ECO:0000256" key="3">
    <source>
        <dbReference type="ARBA" id="ARBA00022857"/>
    </source>
</evidence>
<reference evidence="10 11" key="1">
    <citation type="journal article" date="2012" name="BMC Genomics">
        <title>Genomic basis of broad host range and environmental adaptability of Rhizobium tropici CIAT 899 and Rhizobium sp. PRF 81 which are used in inoculants for common bean (Phaseolus vulgaris L.).</title>
        <authorList>
            <person name="Ormeno-Orrillo E."/>
            <person name="Menna P."/>
            <person name="Almeida L.G."/>
            <person name="Ollero F.J."/>
            <person name="Nicolas M.F."/>
            <person name="Pains Rodrigues E."/>
            <person name="Shigueyoshi Nakatani A."/>
            <person name="Silva Batista J.S."/>
            <person name="Oliveira Chueire L.M."/>
            <person name="Souza R.C."/>
            <person name="Ribeiro Vasconcelos A.T."/>
            <person name="Megias M."/>
            <person name="Hungria M."/>
            <person name="Martinez-Romero E."/>
        </authorList>
    </citation>
    <scope>NUCLEOTIDE SEQUENCE [LARGE SCALE GENOMIC DNA]</scope>
    <source>
        <strain evidence="10 11">PRF 81</strain>
    </source>
</reference>
<proteinExistence type="inferred from homology"/>
<dbReference type="PATRIC" id="fig|363754.4.peg.4964"/>
<dbReference type="FunFam" id="3.40.309.10:FF:000012">
    <property type="entry name" value="Betaine aldehyde dehydrogenase"/>
    <property type="match status" value="1"/>
</dbReference>
<dbReference type="FunFam" id="3.40.605.10:FF:000007">
    <property type="entry name" value="NAD/NADP-dependent betaine aldehyde dehydrogenase"/>
    <property type="match status" value="1"/>
</dbReference>